<comment type="caution">
    <text evidence="2">The sequence shown here is derived from an EMBL/GenBank/DDBJ whole genome shotgun (WGS) entry which is preliminary data.</text>
</comment>
<dbReference type="InterPro" id="IPR055100">
    <property type="entry name" value="GNAT_LYC1-like"/>
</dbReference>
<dbReference type="PANTHER" id="PTHR34815">
    <property type="entry name" value="LYSINE ACETYLTRANSFERASE"/>
    <property type="match status" value="1"/>
</dbReference>
<dbReference type="PANTHER" id="PTHR34815:SF2">
    <property type="entry name" value="N-ACETYLTRANSFERASE DOMAIN-CONTAINING PROTEIN"/>
    <property type="match status" value="1"/>
</dbReference>
<dbReference type="AlphaFoldDB" id="A0A9P6T333"/>
<evidence type="ECO:0000259" key="1">
    <source>
        <dbReference type="Pfam" id="PF22998"/>
    </source>
</evidence>
<dbReference type="InterPro" id="IPR016181">
    <property type="entry name" value="Acyl_CoA_acyltransferase"/>
</dbReference>
<name>A0A9P6T333_9FUNG</name>
<protein>
    <recommendedName>
        <fullName evidence="1">LYC1 C-terminal domain-containing protein</fullName>
    </recommendedName>
</protein>
<feature type="domain" description="LYC1 C-terminal" evidence="1">
    <location>
        <begin position="217"/>
        <end position="397"/>
    </location>
</feature>
<sequence>MIDTNPIPTKESELELELIRATNPKVIKQVWLNNRTHFAKEMPVDVWLEKAALRTSLDLGPGIEHKTWILVPKGKGDDPSAILSAVHTYERPGFMSTATIAPGTDIRYGGLEKGSVGKTTRPDVEIMDVVIVYILLVFTPVEHRKQGYATKMLKMLRNQLELQTNPTVSASFLYSSVGPTFYEASGWSAVRSRELVMDVPGHAFPDLPPGSGARRYQLEDITDVNLQQVMDKDIELLRLDMKTKTQSALANQQYVAFLPEARIFQGQRAIASFTNQRVSHLSKPISRIGVRLVCDEKFKNEQPFIIWTYLVPHKLLLILRTRYVTVQQLQILLKEAMKEACEWDMTTMSLWDLNEEDALQAAGAPNRDRTVAWSCLGQFGGTMQPNIELLLNEAYIWGL</sequence>
<dbReference type="EMBL" id="JAAAID010000183">
    <property type="protein sequence ID" value="KAG0021028.1"/>
    <property type="molecule type" value="Genomic_DNA"/>
</dbReference>
<dbReference type="Proteomes" id="UP000703661">
    <property type="component" value="Unassembled WGS sequence"/>
</dbReference>
<evidence type="ECO:0000313" key="3">
    <source>
        <dbReference type="Proteomes" id="UP000703661"/>
    </source>
</evidence>
<dbReference type="Pfam" id="PF22998">
    <property type="entry name" value="GNAT_LYC1-like"/>
    <property type="match status" value="1"/>
</dbReference>
<accession>A0A9P6T333</accession>
<dbReference type="SUPFAM" id="SSF55729">
    <property type="entry name" value="Acyl-CoA N-acyltransferases (Nat)"/>
    <property type="match status" value="1"/>
</dbReference>
<dbReference type="OrthoDB" id="2020070at2759"/>
<evidence type="ECO:0000313" key="2">
    <source>
        <dbReference type="EMBL" id="KAG0021028.1"/>
    </source>
</evidence>
<dbReference type="Gene3D" id="3.40.630.30">
    <property type="match status" value="1"/>
</dbReference>
<keyword evidence="3" id="KW-1185">Reference proteome</keyword>
<dbReference type="InterPro" id="IPR053013">
    <property type="entry name" value="LAT"/>
</dbReference>
<reference evidence="2" key="1">
    <citation type="journal article" date="2020" name="Fungal Divers.">
        <title>Resolving the Mortierellaceae phylogeny through synthesis of multi-gene phylogenetics and phylogenomics.</title>
        <authorList>
            <person name="Vandepol N."/>
            <person name="Liber J."/>
            <person name="Desiro A."/>
            <person name="Na H."/>
            <person name="Kennedy M."/>
            <person name="Barry K."/>
            <person name="Grigoriev I.V."/>
            <person name="Miller A.N."/>
            <person name="O'Donnell K."/>
            <person name="Stajich J.E."/>
            <person name="Bonito G."/>
        </authorList>
    </citation>
    <scope>NUCLEOTIDE SEQUENCE</scope>
    <source>
        <strain evidence="2">NRRL 2769</strain>
    </source>
</reference>
<organism evidence="2 3">
    <name type="scientific">Entomortierella chlamydospora</name>
    <dbReference type="NCBI Taxonomy" id="101097"/>
    <lineage>
        <taxon>Eukaryota</taxon>
        <taxon>Fungi</taxon>
        <taxon>Fungi incertae sedis</taxon>
        <taxon>Mucoromycota</taxon>
        <taxon>Mortierellomycotina</taxon>
        <taxon>Mortierellomycetes</taxon>
        <taxon>Mortierellales</taxon>
        <taxon>Mortierellaceae</taxon>
        <taxon>Entomortierella</taxon>
    </lineage>
</organism>
<proteinExistence type="predicted"/>
<gene>
    <name evidence="2" type="ORF">BGZ80_003190</name>
</gene>